<sequence length="64" mass="7266">MIGHRLAEAQQAIFLAEREKVGEQWLAVAGSQFPYENWRGTGDADRIGRAKVWLVHRGFLKKTA</sequence>
<gene>
    <name evidence="1" type="ORF">C7S16_3879</name>
</gene>
<organism evidence="1 2">
    <name type="scientific">Burkholderia thailandensis</name>
    <dbReference type="NCBI Taxonomy" id="57975"/>
    <lineage>
        <taxon>Bacteria</taxon>
        <taxon>Pseudomonadati</taxon>
        <taxon>Pseudomonadota</taxon>
        <taxon>Betaproteobacteria</taxon>
        <taxon>Burkholderiales</taxon>
        <taxon>Burkholderiaceae</taxon>
        <taxon>Burkholderia</taxon>
        <taxon>pseudomallei group</taxon>
    </lineage>
</organism>
<dbReference type="Proteomes" id="UP001272137">
    <property type="component" value="Unassembled WGS sequence"/>
</dbReference>
<evidence type="ECO:0000313" key="2">
    <source>
        <dbReference type="Proteomes" id="UP001272137"/>
    </source>
</evidence>
<accession>A0AAW9D2Z2</accession>
<proteinExistence type="predicted"/>
<dbReference type="AlphaFoldDB" id="A0AAW9D2Z2"/>
<name>A0AAW9D2Z2_BURTH</name>
<dbReference type="EMBL" id="QXCT01000002">
    <property type="protein sequence ID" value="MDW9254876.1"/>
    <property type="molecule type" value="Genomic_DNA"/>
</dbReference>
<reference evidence="1" key="1">
    <citation type="submission" date="2018-08" db="EMBL/GenBank/DDBJ databases">
        <title>Identification of Burkholderia cepacia strains that express a Burkholderia pseudomallei-like capsular polysaccharide.</title>
        <authorList>
            <person name="Burtnick M.N."/>
            <person name="Vongsouvath M."/>
            <person name="Newton P."/>
            <person name="Wuthiekanun V."/>
            <person name="Limmathurotsakul D."/>
            <person name="Brett P.J."/>
            <person name="Chantratita N."/>
            <person name="Dance D.A."/>
        </authorList>
    </citation>
    <scope>NUCLEOTIDE SEQUENCE</scope>
    <source>
        <strain evidence="1">SBXCC001</strain>
    </source>
</reference>
<evidence type="ECO:0000313" key="1">
    <source>
        <dbReference type="EMBL" id="MDW9254876.1"/>
    </source>
</evidence>
<protein>
    <submittedName>
        <fullName evidence="1">Uncharacterized protein</fullName>
    </submittedName>
</protein>
<comment type="caution">
    <text evidence="1">The sequence shown here is derived from an EMBL/GenBank/DDBJ whole genome shotgun (WGS) entry which is preliminary data.</text>
</comment>